<dbReference type="Pfam" id="PF01968">
    <property type="entry name" value="Hydantoinase_A"/>
    <property type="match status" value="1"/>
</dbReference>
<dbReference type="GO" id="GO:0017168">
    <property type="term" value="F:5-oxoprolinase (ATP-hydrolyzing) activity"/>
    <property type="evidence" value="ECO:0007669"/>
    <property type="project" value="TreeGrafter"/>
</dbReference>
<reference evidence="2" key="1">
    <citation type="submission" date="2021-06" db="EMBL/GenBank/DDBJ databases">
        <title>Elioraea tepida, sp. nov., a moderately thermophilic aerobic anoxygenic phototrophic bacterium isolated from an alkaline siliceous hot spring mat community in Yellowstone National Park, WY, USA.</title>
        <authorList>
            <person name="Saini M.K."/>
            <person name="Yoshida S."/>
            <person name="Sebastian A."/>
            <person name="Hirose S."/>
            <person name="Hara E."/>
            <person name="Tamaki H."/>
            <person name="Soulier N.T."/>
            <person name="Albert I."/>
            <person name="Hanada S."/>
            <person name="Bryant D.A."/>
            <person name="Tank M."/>
        </authorList>
    </citation>
    <scope>NUCLEOTIDE SEQUENCE</scope>
    <source>
        <strain evidence="2">MS-P2</strain>
    </source>
</reference>
<feature type="domain" description="Hydantoinase A/oxoprolinase" evidence="1">
    <location>
        <begin position="6"/>
        <end position="60"/>
    </location>
</feature>
<evidence type="ECO:0000313" key="3">
    <source>
        <dbReference type="Proteomes" id="UP000694001"/>
    </source>
</evidence>
<accession>A0A975YL22</accession>
<dbReference type="InterPro" id="IPR045079">
    <property type="entry name" value="Oxoprolinase-like"/>
</dbReference>
<dbReference type="PANTHER" id="PTHR11365:SF23">
    <property type="entry name" value="HYPOTHETICAL 5-OXOPROLINASE (EUROFUNG)-RELATED"/>
    <property type="match status" value="1"/>
</dbReference>
<protein>
    <recommendedName>
        <fullName evidence="1">Hydantoinase A/oxoprolinase domain-containing protein</fullName>
    </recommendedName>
</protein>
<dbReference type="RefSeq" id="WP_218287098.1">
    <property type="nucleotide sequence ID" value="NZ_CP076448.1"/>
</dbReference>
<proteinExistence type="predicted"/>
<dbReference type="InterPro" id="IPR002821">
    <property type="entry name" value="Hydantoinase_A"/>
</dbReference>
<gene>
    <name evidence="2" type="ORF">KO353_07620</name>
</gene>
<dbReference type="GO" id="GO:0006749">
    <property type="term" value="P:glutathione metabolic process"/>
    <property type="evidence" value="ECO:0007669"/>
    <property type="project" value="TreeGrafter"/>
</dbReference>
<dbReference type="PANTHER" id="PTHR11365">
    <property type="entry name" value="5-OXOPROLINASE RELATED"/>
    <property type="match status" value="1"/>
</dbReference>
<organism evidence="2 3">
    <name type="scientific">Elioraea tepida</name>
    <dbReference type="NCBI Taxonomy" id="2843330"/>
    <lineage>
        <taxon>Bacteria</taxon>
        <taxon>Pseudomonadati</taxon>
        <taxon>Pseudomonadota</taxon>
        <taxon>Alphaproteobacteria</taxon>
        <taxon>Acetobacterales</taxon>
        <taxon>Elioraeaceae</taxon>
        <taxon>Elioraea</taxon>
    </lineage>
</organism>
<sequence>MRSRSSAGRDPRRFALFAFGGNGPLFGALMAEELGMTEVVVPPAPGLFSAFGLLYAEVEHHLSTTFRTRLDRADPAAFAEARAALEREAAATARRPTASRPSADCFAATAELRYVGQSSELAVPLPDGEAAEVLASLTARFAAAHERAYGYAAGPGEPVEIVALQLIGRGVPERPPPA</sequence>
<dbReference type="EMBL" id="CP076448">
    <property type="protein sequence ID" value="QXM26047.1"/>
    <property type="molecule type" value="Genomic_DNA"/>
</dbReference>
<evidence type="ECO:0000259" key="1">
    <source>
        <dbReference type="Pfam" id="PF01968"/>
    </source>
</evidence>
<keyword evidence="3" id="KW-1185">Reference proteome</keyword>
<dbReference type="GO" id="GO:0005829">
    <property type="term" value="C:cytosol"/>
    <property type="evidence" value="ECO:0007669"/>
    <property type="project" value="TreeGrafter"/>
</dbReference>
<dbReference type="Proteomes" id="UP000694001">
    <property type="component" value="Chromosome"/>
</dbReference>
<dbReference type="AlphaFoldDB" id="A0A975YL22"/>
<evidence type="ECO:0000313" key="2">
    <source>
        <dbReference type="EMBL" id="QXM26047.1"/>
    </source>
</evidence>
<dbReference type="KEGG" id="elio:KO353_07620"/>
<name>A0A975YL22_9PROT</name>